<name>A0A834BWI7_ORYME</name>
<gene>
    <name evidence="2" type="ORF">FQA47_021049</name>
</gene>
<accession>A0A834BWI7</accession>
<dbReference type="EMBL" id="WKFB01001060">
    <property type="protein sequence ID" value="KAF6715556.1"/>
    <property type="molecule type" value="Genomic_DNA"/>
</dbReference>
<feature type="region of interest" description="Disordered" evidence="1">
    <location>
        <begin position="1"/>
        <end position="37"/>
    </location>
</feature>
<dbReference type="AlphaFoldDB" id="A0A834BWI7"/>
<evidence type="ECO:0000256" key="1">
    <source>
        <dbReference type="SAM" id="MobiDB-lite"/>
    </source>
</evidence>
<evidence type="ECO:0000313" key="2">
    <source>
        <dbReference type="EMBL" id="KAF6715556.1"/>
    </source>
</evidence>
<sequence>MQKNRLKSTADPSQTEKELGSEVSALFGPQPSRETPGEFEISVRSLQATSNPKLRWEFFAVPEDAGKDQRRNVSVPVFPQAKREDRWSWDPDEERKRQERWQQEQEHMLQVHSLPSR</sequence>
<organism evidence="2 3">
    <name type="scientific">Oryzias melastigma</name>
    <name type="common">Marine medaka</name>
    <dbReference type="NCBI Taxonomy" id="30732"/>
    <lineage>
        <taxon>Eukaryota</taxon>
        <taxon>Metazoa</taxon>
        <taxon>Chordata</taxon>
        <taxon>Craniata</taxon>
        <taxon>Vertebrata</taxon>
        <taxon>Euteleostomi</taxon>
        <taxon>Actinopterygii</taxon>
        <taxon>Neopterygii</taxon>
        <taxon>Teleostei</taxon>
        <taxon>Neoteleostei</taxon>
        <taxon>Acanthomorphata</taxon>
        <taxon>Ovalentaria</taxon>
        <taxon>Atherinomorphae</taxon>
        <taxon>Beloniformes</taxon>
        <taxon>Adrianichthyidae</taxon>
        <taxon>Oryziinae</taxon>
        <taxon>Oryzias</taxon>
    </lineage>
</organism>
<evidence type="ECO:0000313" key="3">
    <source>
        <dbReference type="Proteomes" id="UP000646548"/>
    </source>
</evidence>
<feature type="compositionally biased region" description="Basic and acidic residues" evidence="1">
    <location>
        <begin position="86"/>
        <end position="109"/>
    </location>
</feature>
<feature type="region of interest" description="Disordered" evidence="1">
    <location>
        <begin position="86"/>
        <end position="117"/>
    </location>
</feature>
<proteinExistence type="predicted"/>
<dbReference type="Proteomes" id="UP000646548">
    <property type="component" value="Unassembled WGS sequence"/>
</dbReference>
<reference evidence="2" key="1">
    <citation type="journal article" name="BMC Genomics">
        <title>Long-read sequencing and de novo genome assembly of marine medaka (Oryzias melastigma).</title>
        <authorList>
            <person name="Liang P."/>
            <person name="Saqib H.S.A."/>
            <person name="Ni X."/>
            <person name="Shen Y."/>
        </authorList>
    </citation>
    <scope>NUCLEOTIDE SEQUENCE</scope>
    <source>
        <strain evidence="2">Bigg-433</strain>
    </source>
</reference>
<protein>
    <submittedName>
        <fullName evidence="2">LIM and calponin homology domains-containing protein 1</fullName>
    </submittedName>
</protein>
<comment type="caution">
    <text evidence="2">The sequence shown here is derived from an EMBL/GenBank/DDBJ whole genome shotgun (WGS) entry which is preliminary data.</text>
</comment>